<name>A0AA37I053_SEGBR</name>
<dbReference type="RefSeq" id="WP_039870940.1">
    <property type="nucleotide sequence ID" value="NZ_BPTR01000001.1"/>
</dbReference>
<dbReference type="Proteomes" id="UP000887043">
    <property type="component" value="Unassembled WGS sequence"/>
</dbReference>
<protein>
    <submittedName>
        <fullName evidence="1">Uncharacterized protein</fullName>
    </submittedName>
</protein>
<evidence type="ECO:0000313" key="1">
    <source>
        <dbReference type="EMBL" id="GJG26691.1"/>
    </source>
</evidence>
<dbReference type="EMBL" id="BPTR01000001">
    <property type="protein sequence ID" value="GJG26691.1"/>
    <property type="molecule type" value="Genomic_DNA"/>
</dbReference>
<comment type="caution">
    <text evidence="1">The sequence shown here is derived from an EMBL/GenBank/DDBJ whole genome shotgun (WGS) entry which is preliminary data.</text>
</comment>
<proteinExistence type="predicted"/>
<reference evidence="1" key="1">
    <citation type="submission" date="2021-08" db="EMBL/GenBank/DDBJ databases">
        <title>Prevotella lacticifex sp. nov., isolated from rumen of cow.</title>
        <authorList>
            <person name="Shinkai T."/>
            <person name="Ikeyama N."/>
            <person name="Kumagai M."/>
            <person name="Ohmori H."/>
            <person name="Sakamoto M."/>
            <person name="Ohkuma M."/>
            <person name="Mitsumori M."/>
        </authorList>
    </citation>
    <scope>NUCLEOTIDE SEQUENCE</scope>
    <source>
        <strain evidence="1">DSM 11371</strain>
    </source>
</reference>
<sequence>MKKERFKAKAFGMVIIFAVLLLGGIMYSCFLKGSDNSFRIIYSDILNLTDLPSMWTEPELYRSNLPKIYSKTQPGDPMPFTRIVYGKGLTVKSMGHGFEYSATEEHAFALRIESYLDLYFYADFRDKGDAEDFYQDILDYGMIEDPYGARFVTERKLQSGVTKVPSEEFADYQRTICVTAPKELIKGWYTVSFEI</sequence>
<gene>
    <name evidence="1" type="ORF">PRRU23_03910</name>
</gene>
<evidence type="ECO:0000313" key="2">
    <source>
        <dbReference type="Proteomes" id="UP000887043"/>
    </source>
</evidence>
<organism evidence="1 2">
    <name type="scientific">Segatella bryantii</name>
    <name type="common">Prevotella bryantii</name>
    <dbReference type="NCBI Taxonomy" id="77095"/>
    <lineage>
        <taxon>Bacteria</taxon>
        <taxon>Pseudomonadati</taxon>
        <taxon>Bacteroidota</taxon>
        <taxon>Bacteroidia</taxon>
        <taxon>Bacteroidales</taxon>
        <taxon>Prevotellaceae</taxon>
        <taxon>Segatella</taxon>
    </lineage>
</organism>
<dbReference type="PROSITE" id="PS51257">
    <property type="entry name" value="PROKAR_LIPOPROTEIN"/>
    <property type="match status" value="1"/>
</dbReference>
<accession>A0AA37I053</accession>
<dbReference type="AlphaFoldDB" id="A0AA37I053"/>